<evidence type="ECO:0000313" key="1">
    <source>
        <dbReference type="EMBL" id="KAJ0185921.1"/>
    </source>
</evidence>
<name>A0A9R1UF56_LACSA</name>
<gene>
    <name evidence="1" type="ORF">LSAT_V11C900474670</name>
</gene>
<proteinExistence type="predicted"/>
<dbReference type="AlphaFoldDB" id="A0A9R1UF56"/>
<reference evidence="1 2" key="1">
    <citation type="journal article" date="2017" name="Nat. Commun.">
        <title>Genome assembly with in vitro proximity ligation data and whole-genome triplication in lettuce.</title>
        <authorList>
            <person name="Reyes-Chin-Wo S."/>
            <person name="Wang Z."/>
            <person name="Yang X."/>
            <person name="Kozik A."/>
            <person name="Arikit S."/>
            <person name="Song C."/>
            <person name="Xia L."/>
            <person name="Froenicke L."/>
            <person name="Lavelle D.O."/>
            <person name="Truco M.J."/>
            <person name="Xia R."/>
            <person name="Zhu S."/>
            <person name="Xu C."/>
            <person name="Xu H."/>
            <person name="Xu X."/>
            <person name="Cox K."/>
            <person name="Korf I."/>
            <person name="Meyers B.C."/>
            <person name="Michelmore R.W."/>
        </authorList>
    </citation>
    <scope>NUCLEOTIDE SEQUENCE [LARGE SCALE GENOMIC DNA]</scope>
    <source>
        <strain evidence="2">cv. Salinas</strain>
        <tissue evidence="1">Seedlings</tissue>
    </source>
</reference>
<comment type="caution">
    <text evidence="1">The sequence shown here is derived from an EMBL/GenBank/DDBJ whole genome shotgun (WGS) entry which is preliminary data.</text>
</comment>
<dbReference type="EMBL" id="NBSK02000009">
    <property type="protein sequence ID" value="KAJ0185921.1"/>
    <property type="molecule type" value="Genomic_DNA"/>
</dbReference>
<keyword evidence="2" id="KW-1185">Reference proteome</keyword>
<dbReference type="Proteomes" id="UP000235145">
    <property type="component" value="Unassembled WGS sequence"/>
</dbReference>
<sequence length="296" mass="33515">MEIILSYLPSDPGTRTMILDYDPNVPDKVRRAYLLEGPFQPKCGKFPYILFGKNHEDSMLHGGDETFVGVGLKNYGHKEKLNHHVGGFNSVHSQAWAKCRNLLNDKQHVDVAFAKHSTQIDYNQIIEVVTFNNAPLNMKLTSPHIQKVIVCYVDREGRVIECFLSIKHISYTITITLKETLDNLFSRHGLSISNFNMKGKLGGLTTLIINESVSEYYVHFFCLAASTYFCRRGEIDTKIVSLFVLLTNVVGGSCKCLDRLREQQASKFIEAIILGEIISGRGLNQETYLIKPRDTH</sequence>
<dbReference type="PANTHER" id="PTHR11697">
    <property type="entry name" value="GENERAL TRANSCRIPTION FACTOR 2-RELATED ZINC FINGER PROTEIN"/>
    <property type="match status" value="1"/>
</dbReference>
<evidence type="ECO:0000313" key="2">
    <source>
        <dbReference type="Proteomes" id="UP000235145"/>
    </source>
</evidence>
<dbReference type="InterPro" id="IPR055298">
    <property type="entry name" value="AtLOH3-like"/>
</dbReference>
<protein>
    <submittedName>
        <fullName evidence="1">Uncharacterized protein</fullName>
    </submittedName>
</protein>
<accession>A0A9R1UF56</accession>
<dbReference type="PANTHER" id="PTHR11697:SF230">
    <property type="entry name" value="ZINC FINGER, MYM DOMAIN CONTAINING 1"/>
    <property type="match status" value="1"/>
</dbReference>
<organism evidence="1 2">
    <name type="scientific">Lactuca sativa</name>
    <name type="common">Garden lettuce</name>
    <dbReference type="NCBI Taxonomy" id="4236"/>
    <lineage>
        <taxon>Eukaryota</taxon>
        <taxon>Viridiplantae</taxon>
        <taxon>Streptophyta</taxon>
        <taxon>Embryophyta</taxon>
        <taxon>Tracheophyta</taxon>
        <taxon>Spermatophyta</taxon>
        <taxon>Magnoliopsida</taxon>
        <taxon>eudicotyledons</taxon>
        <taxon>Gunneridae</taxon>
        <taxon>Pentapetalae</taxon>
        <taxon>asterids</taxon>
        <taxon>campanulids</taxon>
        <taxon>Asterales</taxon>
        <taxon>Asteraceae</taxon>
        <taxon>Cichorioideae</taxon>
        <taxon>Cichorieae</taxon>
        <taxon>Lactucinae</taxon>
        <taxon>Lactuca</taxon>
    </lineage>
</organism>